<feature type="domain" description="NAD-dependent epimerase/dehydratase" evidence="2">
    <location>
        <begin position="4"/>
        <end position="240"/>
    </location>
</feature>
<dbReference type="CDD" id="cd08946">
    <property type="entry name" value="SDR_e"/>
    <property type="match status" value="1"/>
</dbReference>
<evidence type="ECO:0000256" key="1">
    <source>
        <dbReference type="ARBA" id="ARBA00007637"/>
    </source>
</evidence>
<dbReference type="Gene3D" id="3.40.50.720">
    <property type="entry name" value="NAD(P)-binding Rossmann-like Domain"/>
    <property type="match status" value="1"/>
</dbReference>
<dbReference type="PANTHER" id="PTHR43000">
    <property type="entry name" value="DTDP-D-GLUCOSE 4,6-DEHYDRATASE-RELATED"/>
    <property type="match status" value="1"/>
</dbReference>
<evidence type="ECO:0000313" key="4">
    <source>
        <dbReference type="Proteomes" id="UP000000939"/>
    </source>
</evidence>
<proteinExistence type="inferred from homology"/>
<dbReference type="InterPro" id="IPR036291">
    <property type="entry name" value="NAD(P)-bd_dom_sf"/>
</dbReference>
<dbReference type="RefSeq" id="WP_013136346.1">
    <property type="nucleotide sequence ID" value="NC_014166.1"/>
</dbReference>
<protein>
    <submittedName>
        <fullName evidence="3">NAD-dependent epimerase/dehydratase</fullName>
    </submittedName>
</protein>
<dbReference type="KEGG" id="ant:Arnit_2552"/>
<dbReference type="Proteomes" id="UP000000939">
    <property type="component" value="Chromosome"/>
</dbReference>
<dbReference type="Pfam" id="PF01370">
    <property type="entry name" value="Epimerase"/>
    <property type="match status" value="1"/>
</dbReference>
<dbReference type="eggNOG" id="COG0451">
    <property type="taxonomic scope" value="Bacteria"/>
</dbReference>
<dbReference type="EMBL" id="CP001999">
    <property type="protein sequence ID" value="ADG94201.1"/>
    <property type="molecule type" value="Genomic_DNA"/>
</dbReference>
<dbReference type="InterPro" id="IPR001509">
    <property type="entry name" value="Epimerase_deHydtase"/>
</dbReference>
<accession>D5V6D1</accession>
<sequence length="311" mass="35657">MKKIVITGALGHIGSKLIRTLPTEIDDIEIIMIDNMLCQRYCSLFDLPKNYKYTFIEDDILSMNLKEVFLDVSYVIHLAAITNAAGSFDNQEEVENVNYVGTQKVIEACVENNCKLIFLSTTSVYGTQNDIVDENCTEEELKPQSPYALSKFKSEQELKKYEKKLDYIILRFGTIFGVSSGMRFHTAVNKFCWQAVMRQPLTVWKTAFNQKRPYLDLTDAVRSISFLIKNDIFNNEVYNVLTDNLTVSNIVDVIKDNVDNLDINFVETKIMNQLSYDVSNEKFKKLGFKFKGDEKQSIKETIDLIKSSNNG</sequence>
<evidence type="ECO:0000313" key="3">
    <source>
        <dbReference type="EMBL" id="ADG94201.1"/>
    </source>
</evidence>
<organism evidence="3 4">
    <name type="scientific">Arcobacter nitrofigilis (strain ATCC 33309 / DSM 7299 / CCUG 15893 / LMG 7604 / NCTC 12251 / CI)</name>
    <name type="common">Campylobacter nitrofigilis</name>
    <dbReference type="NCBI Taxonomy" id="572480"/>
    <lineage>
        <taxon>Bacteria</taxon>
        <taxon>Pseudomonadati</taxon>
        <taxon>Campylobacterota</taxon>
        <taxon>Epsilonproteobacteria</taxon>
        <taxon>Campylobacterales</taxon>
        <taxon>Arcobacteraceae</taxon>
        <taxon>Arcobacter</taxon>
    </lineage>
</organism>
<dbReference type="AlphaFoldDB" id="D5V6D1"/>
<dbReference type="HOGENOM" id="CLU_007383_1_7_7"/>
<name>D5V6D1_ARCNC</name>
<keyword evidence="4" id="KW-1185">Reference proteome</keyword>
<gene>
    <name evidence="3" type="ordered locus">Arnit_2552</name>
</gene>
<evidence type="ECO:0000259" key="2">
    <source>
        <dbReference type="Pfam" id="PF01370"/>
    </source>
</evidence>
<dbReference type="OrthoDB" id="9803892at2"/>
<dbReference type="SUPFAM" id="SSF51735">
    <property type="entry name" value="NAD(P)-binding Rossmann-fold domains"/>
    <property type="match status" value="1"/>
</dbReference>
<comment type="similarity">
    <text evidence="1">Belongs to the NAD(P)-dependent epimerase/dehydratase family.</text>
</comment>
<reference evidence="3 4" key="1">
    <citation type="journal article" date="2010" name="Stand. Genomic Sci.">
        <title>Complete genome sequence of Arcobacter nitrofigilis type strain (CI).</title>
        <authorList>
            <person name="Pati A."/>
            <person name="Gronow S."/>
            <person name="Lapidus A."/>
            <person name="Copeland A."/>
            <person name="Glavina Del Rio T."/>
            <person name="Nolan M."/>
            <person name="Lucas S."/>
            <person name="Tice H."/>
            <person name="Cheng J.F."/>
            <person name="Han C."/>
            <person name="Chertkov O."/>
            <person name="Bruce D."/>
            <person name="Tapia R."/>
            <person name="Goodwin L."/>
            <person name="Pitluck S."/>
            <person name="Liolios K."/>
            <person name="Ivanova N."/>
            <person name="Mavromatis K."/>
            <person name="Chen A."/>
            <person name="Palaniappan K."/>
            <person name="Land M."/>
            <person name="Hauser L."/>
            <person name="Chang Y.J."/>
            <person name="Jeffries C.D."/>
            <person name="Detter J.C."/>
            <person name="Rohde M."/>
            <person name="Goker M."/>
            <person name="Bristow J."/>
            <person name="Eisen J.A."/>
            <person name="Markowitz V."/>
            <person name="Hugenholtz P."/>
            <person name="Klenk H.P."/>
            <person name="Kyrpides N.C."/>
        </authorList>
    </citation>
    <scope>NUCLEOTIDE SEQUENCE [LARGE SCALE GENOMIC DNA]</scope>
    <source>
        <strain evidence="4">ATCC 33309 / DSM 7299 / CCUG 15893 / LMG 7604 / NCTC 12251 / CI</strain>
    </source>
</reference>
<dbReference type="STRING" id="572480.Arnit_2552"/>